<keyword evidence="3 5" id="KW-0862">Zinc</keyword>
<feature type="binding site" evidence="5">
    <location>
        <begin position="150"/>
        <end position="153"/>
    </location>
    <ligand>
        <name>NAD(+)</name>
        <dbReference type="ChEBI" id="CHEBI:57540"/>
    </ligand>
</feature>
<dbReference type="Pfam" id="PF02146">
    <property type="entry name" value="SIR2"/>
    <property type="match status" value="1"/>
</dbReference>
<name>A0ABQ9F9E0_TEGGR</name>
<dbReference type="InterPro" id="IPR029035">
    <property type="entry name" value="DHS-like_NAD/FAD-binding_dom"/>
</dbReference>
<comment type="subcellular location">
    <subcellularLocation>
        <location evidence="5">Mitochondrion matrix</location>
    </subcellularLocation>
</comment>
<evidence type="ECO:0000313" key="9">
    <source>
        <dbReference type="Proteomes" id="UP001217089"/>
    </source>
</evidence>
<evidence type="ECO:0000256" key="2">
    <source>
        <dbReference type="ARBA" id="ARBA00022723"/>
    </source>
</evidence>
<sequence>MSMSVKATRRSQCLLLTTGLKLMRRQKSTEPLTIVKPSFVPDCEPVDQGDVDLLQSFIDNNRALFVMTGAGISTESGIPDYRSEGVGLYARSTNRPVQYQDFVKSEKIRQRYWARNFVGWPRFSSFPPNISHKILSDWEKKGLVHWLVTQNVDALHFKAGSHNVTELHGSSHRVMCLSCNFKMPRTQLQNLLTELNPSWHAESVDIAPDGDVQLTQEQIEGFKVPACPKCGGNLKPEIVFFGDNVPKDRVNFVFSRLDECEAVLVFSGYRFVSKAFEQKKPIALVNIGNTRADNLANLKISAKCSEVLMKIHI</sequence>
<dbReference type="InterPro" id="IPR026587">
    <property type="entry name" value="Sirtuin_class_II"/>
</dbReference>
<accession>A0ABQ9F9E0</accession>
<evidence type="ECO:0000313" key="8">
    <source>
        <dbReference type="EMBL" id="KAJ8312195.1"/>
    </source>
</evidence>
<dbReference type="CDD" id="cd01409">
    <property type="entry name" value="SIRT4"/>
    <property type="match status" value="1"/>
</dbReference>
<dbReference type="Gene3D" id="3.30.1600.10">
    <property type="entry name" value="SIR2/SIRT2 'Small Domain"/>
    <property type="match status" value="1"/>
</dbReference>
<comment type="similarity">
    <text evidence="5">Belongs to the sirtuin family. Class II subfamily.</text>
</comment>
<dbReference type="InterPro" id="IPR003000">
    <property type="entry name" value="Sirtuin"/>
</dbReference>
<keyword evidence="9" id="KW-1185">Reference proteome</keyword>
<comment type="caution">
    <text evidence="8">The sequence shown here is derived from an EMBL/GenBank/DDBJ whole genome shotgun (WGS) entry which is preliminary data.</text>
</comment>
<dbReference type="EMBL" id="JARBDR010000440">
    <property type="protein sequence ID" value="KAJ8312195.1"/>
    <property type="molecule type" value="Genomic_DNA"/>
</dbReference>
<gene>
    <name evidence="8" type="ORF">KUTeg_009568</name>
</gene>
<evidence type="ECO:0000256" key="5">
    <source>
        <dbReference type="HAMAP-Rule" id="MF_03161"/>
    </source>
</evidence>
<feature type="binding site" evidence="5">
    <location>
        <begin position="69"/>
        <end position="89"/>
    </location>
    <ligand>
        <name>NAD(+)</name>
        <dbReference type="ChEBI" id="CHEBI:57540"/>
    </ligand>
</feature>
<keyword evidence="1 5" id="KW-0808">Transferase</keyword>
<protein>
    <recommendedName>
        <fullName evidence="5">NAD-dependent protein deacylase</fullName>
        <ecNumber evidence="5">2.3.1.-</ecNumber>
    </recommendedName>
    <alternativeName>
        <fullName evidence="5">Regulatory protein SIR2 homolog</fullName>
    </alternativeName>
</protein>
<dbReference type="InterPro" id="IPR026590">
    <property type="entry name" value="Ssirtuin_cat_dom"/>
</dbReference>
<proteinExistence type="inferred from homology"/>
<feature type="binding site" evidence="5">
    <location>
        <position position="304"/>
    </location>
    <ligand>
        <name>NAD(+)</name>
        <dbReference type="ChEBI" id="CHEBI:57540"/>
    </ligand>
</feature>
<feature type="binding site" evidence="5 6">
    <location>
        <position position="230"/>
    </location>
    <ligand>
        <name>Zn(2+)</name>
        <dbReference type="ChEBI" id="CHEBI:29105"/>
    </ligand>
</feature>
<dbReference type="PANTHER" id="PTHR11085">
    <property type="entry name" value="NAD-DEPENDENT PROTEIN DEACYLASE SIRTUIN-5, MITOCHONDRIAL-RELATED"/>
    <property type="match status" value="1"/>
</dbReference>
<keyword evidence="4 5" id="KW-0520">NAD</keyword>
<dbReference type="NCBIfam" id="NF003738">
    <property type="entry name" value="PRK05333.1"/>
    <property type="match status" value="1"/>
</dbReference>
<dbReference type="Proteomes" id="UP001217089">
    <property type="component" value="Unassembled WGS sequence"/>
</dbReference>
<dbReference type="InterPro" id="IPR026591">
    <property type="entry name" value="Sirtuin_cat_small_dom_sf"/>
</dbReference>
<feature type="binding site" evidence="5 6">
    <location>
        <position position="176"/>
    </location>
    <ligand>
        <name>Zn(2+)</name>
        <dbReference type="ChEBI" id="CHEBI:29105"/>
    </ligand>
</feature>
<comment type="catalytic activity">
    <reaction evidence="5">
        <text>N(6)-acetyl-L-lysyl-[protein] + NAD(+) + H2O = 2''-O-acetyl-ADP-D-ribose + nicotinamide + L-lysyl-[protein]</text>
        <dbReference type="Rhea" id="RHEA:43636"/>
        <dbReference type="Rhea" id="RHEA-COMP:9752"/>
        <dbReference type="Rhea" id="RHEA-COMP:10731"/>
        <dbReference type="ChEBI" id="CHEBI:15377"/>
        <dbReference type="ChEBI" id="CHEBI:17154"/>
        <dbReference type="ChEBI" id="CHEBI:29969"/>
        <dbReference type="ChEBI" id="CHEBI:57540"/>
        <dbReference type="ChEBI" id="CHEBI:61930"/>
        <dbReference type="ChEBI" id="CHEBI:83767"/>
        <dbReference type="EC" id="2.3.1.286"/>
    </reaction>
</comment>
<feature type="binding site" evidence="5 6">
    <location>
        <position position="227"/>
    </location>
    <ligand>
        <name>Zn(2+)</name>
        <dbReference type="ChEBI" id="CHEBI:29105"/>
    </ligand>
</feature>
<dbReference type="InterPro" id="IPR050134">
    <property type="entry name" value="NAD-dep_sirtuin_deacylases"/>
</dbReference>
<evidence type="ECO:0000256" key="4">
    <source>
        <dbReference type="ARBA" id="ARBA00023027"/>
    </source>
</evidence>
<evidence type="ECO:0000256" key="6">
    <source>
        <dbReference type="PROSITE-ProRule" id="PRU00236"/>
    </source>
</evidence>
<evidence type="ECO:0000259" key="7">
    <source>
        <dbReference type="PROSITE" id="PS50305"/>
    </source>
</evidence>
<evidence type="ECO:0000256" key="3">
    <source>
        <dbReference type="ARBA" id="ARBA00022833"/>
    </source>
</evidence>
<feature type="domain" description="Deacetylase sirtuin-type" evidence="7">
    <location>
        <begin position="44"/>
        <end position="313"/>
    </location>
</feature>
<comment type="cofactor">
    <cofactor evidence="5">
        <name>Zn(2+)</name>
        <dbReference type="ChEBI" id="CHEBI:29105"/>
    </cofactor>
    <text evidence="5">Binds 1 zinc ion per subunit.</text>
</comment>
<keyword evidence="5" id="KW-0496">Mitochondrion</keyword>
<comment type="caution">
    <text evidence="5">Lacks conserved residue(s) required for the propagation of feature annotation.</text>
</comment>
<feature type="binding site" evidence="5">
    <location>
        <begin position="286"/>
        <end position="288"/>
    </location>
    <ligand>
        <name>NAD(+)</name>
        <dbReference type="ChEBI" id="CHEBI:57540"/>
    </ligand>
</feature>
<dbReference type="SUPFAM" id="SSF52467">
    <property type="entry name" value="DHS-like NAD/FAD-binding domain"/>
    <property type="match status" value="1"/>
</dbReference>
<dbReference type="Gene3D" id="3.40.50.1220">
    <property type="entry name" value="TPP-binding domain"/>
    <property type="match status" value="1"/>
</dbReference>
<dbReference type="PANTHER" id="PTHR11085:SF10">
    <property type="entry name" value="NAD-DEPENDENT PROTEIN DEACYLASE SIRTUIN-5, MITOCHONDRIAL-RELATED"/>
    <property type="match status" value="1"/>
</dbReference>
<keyword evidence="2 5" id="KW-0479">Metal-binding</keyword>
<evidence type="ECO:0000256" key="1">
    <source>
        <dbReference type="ARBA" id="ARBA00022679"/>
    </source>
</evidence>
<dbReference type="HAMAP" id="MF_01967">
    <property type="entry name" value="Sirtuin_ClassII"/>
    <property type="match status" value="1"/>
</dbReference>
<dbReference type="EC" id="2.3.1.-" evidence="5"/>
<feature type="active site" description="Proton acceptor" evidence="5 6">
    <location>
        <position position="168"/>
    </location>
</feature>
<organism evidence="8 9">
    <name type="scientific">Tegillarca granosa</name>
    <name type="common">Malaysian cockle</name>
    <name type="synonym">Anadara granosa</name>
    <dbReference type="NCBI Taxonomy" id="220873"/>
    <lineage>
        <taxon>Eukaryota</taxon>
        <taxon>Metazoa</taxon>
        <taxon>Spiralia</taxon>
        <taxon>Lophotrochozoa</taxon>
        <taxon>Mollusca</taxon>
        <taxon>Bivalvia</taxon>
        <taxon>Autobranchia</taxon>
        <taxon>Pteriomorphia</taxon>
        <taxon>Arcoida</taxon>
        <taxon>Arcoidea</taxon>
        <taxon>Arcidae</taxon>
        <taxon>Tegillarca</taxon>
    </lineage>
</organism>
<comment type="function">
    <text evidence="5">NAD-dependent protein deacylase. Catalyzes the NAD-dependent hydrolysis of acyl groups from lysine residues.</text>
</comment>
<reference evidence="8 9" key="1">
    <citation type="submission" date="2022-12" db="EMBL/GenBank/DDBJ databases">
        <title>Chromosome-level genome of Tegillarca granosa.</title>
        <authorList>
            <person name="Kim J."/>
        </authorList>
    </citation>
    <scope>NUCLEOTIDE SEQUENCE [LARGE SCALE GENOMIC DNA]</scope>
    <source>
        <strain evidence="8">Teg-2019</strain>
        <tissue evidence="8">Adductor muscle</tissue>
    </source>
</reference>
<feature type="binding site" evidence="5 6">
    <location>
        <position position="179"/>
    </location>
    <ligand>
        <name>Zn(2+)</name>
        <dbReference type="ChEBI" id="CHEBI:29105"/>
    </ligand>
</feature>
<dbReference type="PROSITE" id="PS50305">
    <property type="entry name" value="SIRTUIN"/>
    <property type="match status" value="1"/>
</dbReference>